<sequence>MSAMEDSSVLCSFEQGVASITLNRPERLNSFNDAMHEQIRAFLDRIEGESGLRVLVLTGRGRAFCAGQDQSDRAPLPPGQQRDLGAALERYYKPLMLRLRALPVPVVCLMNGLAVGVGATLVLACDIVIATRSAYFMQGFSRLGLMPDGGATQFLPQRIGTARALGLCLLNERLDAEQAANWGLIWRCVDDAQFEATSQALVQQLAGSATRALGLTKAAIHAAAHNDLARQLDLETEGQRALGHTDDYREGVSAFREKRSPVFRGH</sequence>
<feature type="transmembrane region" description="Helical" evidence="2">
    <location>
        <begin position="102"/>
        <end position="124"/>
    </location>
</feature>
<dbReference type="Gene3D" id="3.90.226.10">
    <property type="entry name" value="2-enoyl-CoA Hydratase, Chain A, domain 1"/>
    <property type="match status" value="1"/>
</dbReference>
<protein>
    <submittedName>
        <fullName evidence="3">Enoyl-CoA hydratase</fullName>
    </submittedName>
</protein>
<evidence type="ECO:0000313" key="4">
    <source>
        <dbReference type="Proteomes" id="UP000006772"/>
    </source>
</evidence>
<evidence type="ECO:0000256" key="1">
    <source>
        <dbReference type="ARBA" id="ARBA00005254"/>
    </source>
</evidence>
<keyword evidence="2" id="KW-0812">Transmembrane</keyword>
<dbReference type="GO" id="GO:0003824">
    <property type="term" value="F:catalytic activity"/>
    <property type="evidence" value="ECO:0007669"/>
    <property type="project" value="UniProtKB-ARBA"/>
</dbReference>
<dbReference type="Pfam" id="PF00378">
    <property type="entry name" value="ECH_1"/>
    <property type="match status" value="1"/>
</dbReference>
<name>A0AAI9IHY2_9BURK</name>
<comment type="caution">
    <text evidence="3">The sequence shown here is derived from an EMBL/GenBank/DDBJ whole genome shotgun (WGS) entry which is preliminary data.</text>
</comment>
<dbReference type="CDD" id="cd06558">
    <property type="entry name" value="crotonase-like"/>
    <property type="match status" value="1"/>
</dbReference>
<dbReference type="GO" id="GO:0010124">
    <property type="term" value="P:phenylacetate catabolic process"/>
    <property type="evidence" value="ECO:0007669"/>
    <property type="project" value="InterPro"/>
</dbReference>
<dbReference type="InterPro" id="IPR001753">
    <property type="entry name" value="Enoyl-CoA_hydra/iso"/>
</dbReference>
<evidence type="ECO:0000256" key="2">
    <source>
        <dbReference type="SAM" id="Phobius"/>
    </source>
</evidence>
<dbReference type="RefSeq" id="WP_006461448.1">
    <property type="nucleotide sequence ID" value="NZ_AEEC02000002.1"/>
</dbReference>
<dbReference type="SUPFAM" id="SSF52096">
    <property type="entry name" value="ClpP/crotonase"/>
    <property type="match status" value="1"/>
</dbReference>
<accession>A0AAI9IHY2</accession>
<dbReference type="EMBL" id="AEEC02000002">
    <property type="protein sequence ID" value="EOA06400.1"/>
    <property type="molecule type" value="Genomic_DNA"/>
</dbReference>
<evidence type="ECO:0000313" key="3">
    <source>
        <dbReference type="EMBL" id="EOA06400.1"/>
    </source>
</evidence>
<dbReference type="PANTHER" id="PTHR43459">
    <property type="entry name" value="ENOYL-COA HYDRATASE"/>
    <property type="match status" value="1"/>
</dbReference>
<dbReference type="NCBIfam" id="TIGR02280">
    <property type="entry name" value="PaaB1"/>
    <property type="match status" value="1"/>
</dbReference>
<comment type="similarity">
    <text evidence="1">Belongs to the enoyl-CoA hydratase/isomerase family.</text>
</comment>
<dbReference type="InterPro" id="IPR014748">
    <property type="entry name" value="Enoyl-CoA_hydra_C"/>
</dbReference>
<keyword evidence="2" id="KW-0472">Membrane</keyword>
<reference evidence="3 4" key="1">
    <citation type="journal article" date="2013" name="Front. Microbiol.">
        <title>The genome of the endophytic bacterium H. frisingense GSF30(T) identifies diverse strategies in the Herbaspirillum genus to interact with plants.</title>
        <authorList>
            <person name="Straub D."/>
            <person name="Rothballer M."/>
            <person name="Hartmann A."/>
            <person name="Ludewig U."/>
        </authorList>
    </citation>
    <scope>NUCLEOTIDE SEQUENCE [LARGE SCALE GENOMIC DNA]</scope>
    <source>
        <strain evidence="3 4">GSF30</strain>
    </source>
</reference>
<dbReference type="PANTHER" id="PTHR43459:SF1">
    <property type="entry name" value="EG:BACN32G11.4 PROTEIN"/>
    <property type="match status" value="1"/>
</dbReference>
<proteinExistence type="inferred from homology"/>
<dbReference type="Gene3D" id="1.10.12.10">
    <property type="entry name" value="Lyase 2-enoyl-coa Hydratase, Chain A, domain 2"/>
    <property type="match status" value="1"/>
</dbReference>
<organism evidence="3 4">
    <name type="scientific">Herbaspirillum frisingense GSF30</name>
    <dbReference type="NCBI Taxonomy" id="864073"/>
    <lineage>
        <taxon>Bacteria</taxon>
        <taxon>Pseudomonadati</taxon>
        <taxon>Pseudomonadota</taxon>
        <taxon>Betaproteobacteria</taxon>
        <taxon>Burkholderiales</taxon>
        <taxon>Oxalobacteraceae</taxon>
        <taxon>Herbaspirillum</taxon>
    </lineage>
</organism>
<dbReference type="InterPro" id="IPR029045">
    <property type="entry name" value="ClpP/crotonase-like_dom_sf"/>
</dbReference>
<keyword evidence="2" id="KW-1133">Transmembrane helix</keyword>
<dbReference type="Proteomes" id="UP000006772">
    <property type="component" value="Unassembled WGS sequence"/>
</dbReference>
<dbReference type="InterPro" id="IPR011968">
    <property type="entry name" value="PaaB1"/>
</dbReference>
<gene>
    <name evidence="3" type="ORF">HFRIS_001534</name>
</gene>
<dbReference type="AlphaFoldDB" id="A0AAI9IHY2"/>